<keyword evidence="3" id="KW-1185">Reference proteome</keyword>
<dbReference type="EMBL" id="JBHTMK010000016">
    <property type="protein sequence ID" value="MFD1366230.1"/>
    <property type="molecule type" value="Genomic_DNA"/>
</dbReference>
<dbReference type="Proteomes" id="UP001597183">
    <property type="component" value="Unassembled WGS sequence"/>
</dbReference>
<proteinExistence type="predicted"/>
<reference evidence="3" key="1">
    <citation type="journal article" date="2019" name="Int. J. Syst. Evol. Microbiol.">
        <title>The Global Catalogue of Microorganisms (GCM) 10K type strain sequencing project: providing services to taxonomists for standard genome sequencing and annotation.</title>
        <authorList>
            <consortium name="The Broad Institute Genomics Platform"/>
            <consortium name="The Broad Institute Genome Sequencing Center for Infectious Disease"/>
            <person name="Wu L."/>
            <person name="Ma J."/>
        </authorList>
    </citation>
    <scope>NUCLEOTIDE SEQUENCE [LARGE SCALE GENOMIC DNA]</scope>
    <source>
        <strain evidence="3">CCM 7526</strain>
    </source>
</reference>
<name>A0ABW4A7F6_9ACTN</name>
<feature type="region of interest" description="Disordered" evidence="1">
    <location>
        <begin position="1"/>
        <end position="40"/>
    </location>
</feature>
<accession>A0ABW4A7F6</accession>
<organism evidence="2 3">
    <name type="scientific">Actinoplanes sichuanensis</name>
    <dbReference type="NCBI Taxonomy" id="512349"/>
    <lineage>
        <taxon>Bacteria</taxon>
        <taxon>Bacillati</taxon>
        <taxon>Actinomycetota</taxon>
        <taxon>Actinomycetes</taxon>
        <taxon>Micromonosporales</taxon>
        <taxon>Micromonosporaceae</taxon>
        <taxon>Actinoplanes</taxon>
    </lineage>
</organism>
<evidence type="ECO:0000256" key="1">
    <source>
        <dbReference type="SAM" id="MobiDB-lite"/>
    </source>
</evidence>
<comment type="caution">
    <text evidence="2">The sequence shown here is derived from an EMBL/GenBank/DDBJ whole genome shotgun (WGS) entry which is preliminary data.</text>
</comment>
<gene>
    <name evidence="2" type="ORF">ACFQ5G_12820</name>
</gene>
<evidence type="ECO:0000313" key="2">
    <source>
        <dbReference type="EMBL" id="MFD1366230.1"/>
    </source>
</evidence>
<sequence length="52" mass="5983">MATKKQLDRARDRVQAAGDRMESDARLGQDAAQGRDEHRSAVADFRRLRGWR</sequence>
<protein>
    <submittedName>
        <fullName evidence="2">Uncharacterized protein</fullName>
    </submittedName>
</protein>
<dbReference type="RefSeq" id="WP_317786488.1">
    <property type="nucleotide sequence ID" value="NZ_AP028461.1"/>
</dbReference>
<evidence type="ECO:0000313" key="3">
    <source>
        <dbReference type="Proteomes" id="UP001597183"/>
    </source>
</evidence>